<evidence type="ECO:0000256" key="1">
    <source>
        <dbReference type="ARBA" id="ARBA00004651"/>
    </source>
</evidence>
<evidence type="ECO:0000256" key="6">
    <source>
        <dbReference type="SAM" id="Phobius"/>
    </source>
</evidence>
<reference evidence="8 9" key="1">
    <citation type="submission" date="2017-08" db="EMBL/GenBank/DDBJ databases">
        <title>Burning lignite coal seam in the remote Altai Mountains harbors a hydrogen-driven thermophilic microbial community.</title>
        <authorList>
            <person name="Kadnikov V.V."/>
            <person name="Mardanov A.V."/>
            <person name="Ivasenko D."/>
            <person name="Beletsky A.V."/>
            <person name="Karnachuk O.V."/>
            <person name="Ravin N.V."/>
        </authorList>
    </citation>
    <scope>NUCLEOTIDE SEQUENCE [LARGE SCALE GENOMIC DNA]</scope>
    <source>
        <strain evidence="8">AL33</strain>
    </source>
</reference>
<evidence type="ECO:0000256" key="2">
    <source>
        <dbReference type="ARBA" id="ARBA00022475"/>
    </source>
</evidence>
<comment type="caution">
    <text evidence="8">The sequence shown here is derived from an EMBL/GenBank/DDBJ whole genome shotgun (WGS) entry which is preliminary data.</text>
</comment>
<comment type="subcellular location">
    <subcellularLocation>
        <location evidence="1">Cell membrane</location>
        <topology evidence="1">Multi-pass membrane protein</topology>
    </subcellularLocation>
</comment>
<keyword evidence="2" id="KW-1003">Cell membrane</keyword>
<feature type="transmembrane region" description="Helical" evidence="6">
    <location>
        <begin position="235"/>
        <end position="255"/>
    </location>
</feature>
<dbReference type="Proteomes" id="UP000244180">
    <property type="component" value="Unassembled WGS sequence"/>
</dbReference>
<dbReference type="PANTHER" id="PTHR35007:SF2">
    <property type="entry name" value="PILUS ASSEMBLE PROTEIN"/>
    <property type="match status" value="1"/>
</dbReference>
<dbReference type="GO" id="GO:0005886">
    <property type="term" value="C:plasma membrane"/>
    <property type="evidence" value="ECO:0007669"/>
    <property type="project" value="UniProtKB-SubCell"/>
</dbReference>
<feature type="domain" description="Type II secretion system protein GspF" evidence="7">
    <location>
        <begin position="95"/>
        <end position="221"/>
    </location>
</feature>
<dbReference type="InterPro" id="IPR018076">
    <property type="entry name" value="T2SS_GspF_dom"/>
</dbReference>
<protein>
    <submittedName>
        <fullName evidence="8">Flp pilus assembly protein TadB</fullName>
    </submittedName>
</protein>
<keyword evidence="3 6" id="KW-0812">Transmembrane</keyword>
<keyword evidence="5 6" id="KW-0472">Membrane</keyword>
<evidence type="ECO:0000256" key="3">
    <source>
        <dbReference type="ARBA" id="ARBA00022692"/>
    </source>
</evidence>
<dbReference type="Pfam" id="PF00482">
    <property type="entry name" value="T2SSF"/>
    <property type="match status" value="1"/>
</dbReference>
<sequence length="264" mass="29397">MIWLIFGAVFLALFVLLLLLPRLSGGAVREAGRLSERLDPLIPALAALGLSAAVLFKSVLLMATLTLALWLFNRKRKEIAERKRQEMIEAQFVQFLEFLSALFSATGDLIGSMDRAAENVKDPLASEIRATVREYRATNRLRQALEGLSERLPVWSVRFFVRSVLEAEAYGADVSTVVQPIIRTLQDRAALRNDLKNEIRSQQATVVTLLIMLPGMLGMSLFIVPNALQTLSGTLFGQIIVASIPLVEYGTWALFNRLEREVVV</sequence>
<evidence type="ECO:0000256" key="5">
    <source>
        <dbReference type="ARBA" id="ARBA00023136"/>
    </source>
</evidence>
<dbReference type="PANTHER" id="PTHR35007">
    <property type="entry name" value="INTEGRAL MEMBRANE PROTEIN-RELATED"/>
    <property type="match status" value="1"/>
</dbReference>
<dbReference type="RefSeq" id="WP_273000626.1">
    <property type="nucleotide sequence ID" value="NZ_PEBV01000041.1"/>
</dbReference>
<feature type="transmembrane region" description="Helical" evidence="6">
    <location>
        <begin position="41"/>
        <end position="72"/>
    </location>
</feature>
<evidence type="ECO:0000313" key="8">
    <source>
        <dbReference type="EMBL" id="PTQ51588.1"/>
    </source>
</evidence>
<organism evidence="8 9">
    <name type="scientific">Hydrogenibacillus schlegelii</name>
    <name type="common">Bacillus schlegelii</name>
    <dbReference type="NCBI Taxonomy" id="1484"/>
    <lineage>
        <taxon>Bacteria</taxon>
        <taxon>Bacillati</taxon>
        <taxon>Bacillota</taxon>
        <taxon>Bacilli</taxon>
        <taxon>Bacillales</taxon>
        <taxon>Bacillales Family X. Incertae Sedis</taxon>
        <taxon>Hydrogenibacillus</taxon>
    </lineage>
</organism>
<keyword evidence="4 6" id="KW-1133">Transmembrane helix</keyword>
<evidence type="ECO:0000256" key="4">
    <source>
        <dbReference type="ARBA" id="ARBA00022989"/>
    </source>
</evidence>
<evidence type="ECO:0000259" key="7">
    <source>
        <dbReference type="Pfam" id="PF00482"/>
    </source>
</evidence>
<name>A0A2T5G5Z0_HYDSH</name>
<proteinExistence type="predicted"/>
<dbReference type="AlphaFoldDB" id="A0A2T5G5Z0"/>
<accession>A0A2T5G5Z0</accession>
<dbReference type="EMBL" id="PEBV01000041">
    <property type="protein sequence ID" value="PTQ51588.1"/>
    <property type="molecule type" value="Genomic_DNA"/>
</dbReference>
<evidence type="ECO:0000313" key="9">
    <source>
        <dbReference type="Proteomes" id="UP000244180"/>
    </source>
</evidence>
<gene>
    <name evidence="8" type="ORF">HSCHL_1291</name>
</gene>
<feature type="transmembrane region" description="Helical" evidence="6">
    <location>
        <begin position="204"/>
        <end position="223"/>
    </location>
</feature>